<protein>
    <recommendedName>
        <fullName evidence="3">CPBP family intramembrane metalloprotease</fullName>
    </recommendedName>
</protein>
<dbReference type="EMBL" id="UINC01125922">
    <property type="protein sequence ID" value="SVD04084.1"/>
    <property type="molecule type" value="Genomic_DNA"/>
</dbReference>
<proteinExistence type="predicted"/>
<feature type="transmembrane region" description="Helical" evidence="1">
    <location>
        <begin position="89"/>
        <end position="110"/>
    </location>
</feature>
<organism evidence="2">
    <name type="scientific">marine metagenome</name>
    <dbReference type="NCBI Taxonomy" id="408172"/>
    <lineage>
        <taxon>unclassified sequences</taxon>
        <taxon>metagenomes</taxon>
        <taxon>ecological metagenomes</taxon>
    </lineage>
</organism>
<evidence type="ECO:0000313" key="2">
    <source>
        <dbReference type="EMBL" id="SVD04084.1"/>
    </source>
</evidence>
<feature type="transmembrane region" description="Helical" evidence="1">
    <location>
        <begin position="50"/>
        <end position="69"/>
    </location>
</feature>
<keyword evidence="1" id="KW-0472">Membrane</keyword>
<reference evidence="2" key="1">
    <citation type="submission" date="2018-05" db="EMBL/GenBank/DDBJ databases">
        <authorList>
            <person name="Lanie J.A."/>
            <person name="Ng W.-L."/>
            <person name="Kazmierczak K.M."/>
            <person name="Andrzejewski T.M."/>
            <person name="Davidsen T.M."/>
            <person name="Wayne K.J."/>
            <person name="Tettelin H."/>
            <person name="Glass J.I."/>
            <person name="Rusch D."/>
            <person name="Podicherti R."/>
            <person name="Tsui H.-C.T."/>
            <person name="Winkler M.E."/>
        </authorList>
    </citation>
    <scope>NUCLEOTIDE SEQUENCE</scope>
</reference>
<evidence type="ECO:0008006" key="3">
    <source>
        <dbReference type="Google" id="ProtNLM"/>
    </source>
</evidence>
<dbReference type="AlphaFoldDB" id="A0A382S2B5"/>
<gene>
    <name evidence="2" type="ORF">METZ01_LOCUS356938</name>
</gene>
<feature type="transmembrane region" description="Helical" evidence="1">
    <location>
        <begin position="25"/>
        <end position="44"/>
    </location>
</feature>
<keyword evidence="1" id="KW-1133">Transmembrane helix</keyword>
<keyword evidence="1" id="KW-0812">Transmembrane</keyword>
<sequence>MALTTYEISKLVIKRYFVAMFTSRVYRYSELIVLSIVIPCGILFFDLSVFVLPFLWAIFLYCLLIFYLFERSIKNSDGKGKDISKKIIFFVLFRWLIFVFGLLIFTFYIFPEKLFIVQTTNPGFIWKILVFYPFLSAFPQEFIFCKFFFARYKLFFGEKELMVAMSAAAFCLAHILFI</sequence>
<feature type="non-terminal residue" evidence="2">
    <location>
        <position position="178"/>
    </location>
</feature>
<accession>A0A382S2B5</accession>
<name>A0A382S2B5_9ZZZZ</name>
<feature type="transmembrane region" description="Helical" evidence="1">
    <location>
        <begin position="130"/>
        <end position="149"/>
    </location>
</feature>
<feature type="transmembrane region" description="Helical" evidence="1">
    <location>
        <begin position="161"/>
        <end position="177"/>
    </location>
</feature>
<evidence type="ECO:0000256" key="1">
    <source>
        <dbReference type="SAM" id="Phobius"/>
    </source>
</evidence>